<keyword evidence="3" id="KW-1185">Reference proteome</keyword>
<name>M3ATR4_PSEFD</name>
<dbReference type="KEGG" id="pfj:MYCFIDRAFT_211690"/>
<reference evidence="2 3" key="1">
    <citation type="journal article" date="2012" name="PLoS Pathog.">
        <title>Diverse lifestyles and strategies of plant pathogenesis encoded in the genomes of eighteen Dothideomycetes fungi.</title>
        <authorList>
            <person name="Ohm R.A."/>
            <person name="Feau N."/>
            <person name="Henrissat B."/>
            <person name="Schoch C.L."/>
            <person name="Horwitz B.A."/>
            <person name="Barry K.W."/>
            <person name="Condon B.J."/>
            <person name="Copeland A.C."/>
            <person name="Dhillon B."/>
            <person name="Glaser F."/>
            <person name="Hesse C.N."/>
            <person name="Kosti I."/>
            <person name="LaButti K."/>
            <person name="Lindquist E.A."/>
            <person name="Lucas S."/>
            <person name="Salamov A.A."/>
            <person name="Bradshaw R.E."/>
            <person name="Ciuffetti L."/>
            <person name="Hamelin R.C."/>
            <person name="Kema G.H.J."/>
            <person name="Lawrence C."/>
            <person name="Scott J.A."/>
            <person name="Spatafora J.W."/>
            <person name="Turgeon B.G."/>
            <person name="de Wit P.J.G.M."/>
            <person name="Zhong S."/>
            <person name="Goodwin S.B."/>
            <person name="Grigoriev I.V."/>
        </authorList>
    </citation>
    <scope>NUCLEOTIDE SEQUENCE [LARGE SCALE GENOMIC DNA]</scope>
    <source>
        <strain evidence="2 3">CIRAD86</strain>
    </source>
</reference>
<dbReference type="AlphaFoldDB" id="M3ATR4"/>
<organism evidence="2 3">
    <name type="scientific">Pseudocercospora fijiensis (strain CIRAD86)</name>
    <name type="common">Black leaf streak disease fungus</name>
    <name type="synonym">Mycosphaerella fijiensis</name>
    <dbReference type="NCBI Taxonomy" id="383855"/>
    <lineage>
        <taxon>Eukaryota</taxon>
        <taxon>Fungi</taxon>
        <taxon>Dikarya</taxon>
        <taxon>Ascomycota</taxon>
        <taxon>Pezizomycotina</taxon>
        <taxon>Dothideomycetes</taxon>
        <taxon>Dothideomycetidae</taxon>
        <taxon>Mycosphaerellales</taxon>
        <taxon>Mycosphaerellaceae</taxon>
        <taxon>Pseudocercospora</taxon>
    </lineage>
</organism>
<dbReference type="RefSeq" id="XP_007928233.1">
    <property type="nucleotide sequence ID" value="XM_007930042.1"/>
</dbReference>
<dbReference type="VEuPathDB" id="FungiDB:MYCFIDRAFT_211690"/>
<evidence type="ECO:0000313" key="2">
    <source>
        <dbReference type="EMBL" id="EME80872.1"/>
    </source>
</evidence>
<sequence>MELVADMHSDFRLPEGPTPADTHVPHHEPTFPFLCPVDRWSHGIKGFARGDALIRHARAVHGIQSAPNYKKYLR</sequence>
<accession>M3ATR4</accession>
<evidence type="ECO:0000313" key="3">
    <source>
        <dbReference type="Proteomes" id="UP000016932"/>
    </source>
</evidence>
<dbReference type="OrthoDB" id="3214149at2759"/>
<feature type="compositionally biased region" description="Basic and acidic residues" evidence="1">
    <location>
        <begin position="1"/>
        <end position="13"/>
    </location>
</feature>
<dbReference type="HOGENOM" id="CLU_2688862_0_0_1"/>
<evidence type="ECO:0000256" key="1">
    <source>
        <dbReference type="SAM" id="MobiDB-lite"/>
    </source>
</evidence>
<evidence type="ECO:0008006" key="4">
    <source>
        <dbReference type="Google" id="ProtNLM"/>
    </source>
</evidence>
<protein>
    <recommendedName>
        <fullName evidence="4">C2H2-type domain-containing protein</fullName>
    </recommendedName>
</protein>
<proteinExistence type="predicted"/>
<dbReference type="EMBL" id="KB446560">
    <property type="protein sequence ID" value="EME80872.1"/>
    <property type="molecule type" value="Genomic_DNA"/>
</dbReference>
<dbReference type="GeneID" id="19337479"/>
<feature type="region of interest" description="Disordered" evidence="1">
    <location>
        <begin position="1"/>
        <end position="25"/>
    </location>
</feature>
<gene>
    <name evidence="2" type="ORF">MYCFIDRAFT_211690</name>
</gene>
<dbReference type="Proteomes" id="UP000016932">
    <property type="component" value="Unassembled WGS sequence"/>
</dbReference>